<dbReference type="Proteomes" id="UP001148838">
    <property type="component" value="Unassembled WGS sequence"/>
</dbReference>
<name>A0ABQ8RYP0_PERAM</name>
<protein>
    <submittedName>
        <fullName evidence="1">Uncharacterized protein</fullName>
    </submittedName>
</protein>
<evidence type="ECO:0000313" key="1">
    <source>
        <dbReference type="EMBL" id="KAJ4426854.1"/>
    </source>
</evidence>
<proteinExistence type="predicted"/>
<organism evidence="1 2">
    <name type="scientific">Periplaneta americana</name>
    <name type="common">American cockroach</name>
    <name type="synonym">Blatta americana</name>
    <dbReference type="NCBI Taxonomy" id="6978"/>
    <lineage>
        <taxon>Eukaryota</taxon>
        <taxon>Metazoa</taxon>
        <taxon>Ecdysozoa</taxon>
        <taxon>Arthropoda</taxon>
        <taxon>Hexapoda</taxon>
        <taxon>Insecta</taxon>
        <taxon>Pterygota</taxon>
        <taxon>Neoptera</taxon>
        <taxon>Polyneoptera</taxon>
        <taxon>Dictyoptera</taxon>
        <taxon>Blattodea</taxon>
        <taxon>Blattoidea</taxon>
        <taxon>Blattidae</taxon>
        <taxon>Blattinae</taxon>
        <taxon>Periplaneta</taxon>
    </lineage>
</organism>
<reference evidence="1 2" key="1">
    <citation type="journal article" date="2022" name="Allergy">
        <title>Genome assembly and annotation of Periplaneta americana reveal a comprehensive cockroach allergen profile.</title>
        <authorList>
            <person name="Wang L."/>
            <person name="Xiong Q."/>
            <person name="Saelim N."/>
            <person name="Wang L."/>
            <person name="Nong W."/>
            <person name="Wan A.T."/>
            <person name="Shi M."/>
            <person name="Liu X."/>
            <person name="Cao Q."/>
            <person name="Hui J.H.L."/>
            <person name="Sookrung N."/>
            <person name="Leung T.F."/>
            <person name="Tungtrongchitr A."/>
            <person name="Tsui S.K.W."/>
        </authorList>
    </citation>
    <scope>NUCLEOTIDE SEQUENCE [LARGE SCALE GENOMIC DNA]</scope>
    <source>
        <strain evidence="1">PWHHKU_190912</strain>
    </source>
</reference>
<gene>
    <name evidence="1" type="ORF">ANN_26653</name>
</gene>
<evidence type="ECO:0000313" key="2">
    <source>
        <dbReference type="Proteomes" id="UP001148838"/>
    </source>
</evidence>
<sequence length="107" mass="12394">MCTSKIMATSHFVYQSVFTPVLHETRHGSYHLQVTGHGKMKSYQHRFHVADDSTCSCNTGQQTVHHIIYECPEMRQQRIQLREEIRKKGGNWPVTTHEVVSKNSVIQ</sequence>
<accession>A0ABQ8RYP0</accession>
<dbReference type="EMBL" id="JAJSOF020000039">
    <property type="protein sequence ID" value="KAJ4426854.1"/>
    <property type="molecule type" value="Genomic_DNA"/>
</dbReference>
<comment type="caution">
    <text evidence="1">The sequence shown here is derived from an EMBL/GenBank/DDBJ whole genome shotgun (WGS) entry which is preliminary data.</text>
</comment>
<keyword evidence="2" id="KW-1185">Reference proteome</keyword>